<dbReference type="PANTHER" id="PTHR22749">
    <property type="entry name" value="RIBOFLAVIN KINASE/FMN ADENYLYLTRANSFERASE"/>
    <property type="match status" value="1"/>
</dbReference>
<keyword evidence="5 14" id="KW-0808">Transferase</keyword>
<dbReference type="InterPro" id="IPR014729">
    <property type="entry name" value="Rossmann-like_a/b/a_fold"/>
</dbReference>
<accession>A0ABV2M227</accession>
<keyword evidence="9 14" id="KW-0274">FAD</keyword>
<dbReference type="GO" id="GO:0008531">
    <property type="term" value="F:riboflavin kinase activity"/>
    <property type="evidence" value="ECO:0007669"/>
    <property type="project" value="UniProtKB-EC"/>
</dbReference>
<evidence type="ECO:0000313" key="17">
    <source>
        <dbReference type="Proteomes" id="UP001549106"/>
    </source>
</evidence>
<evidence type="ECO:0000256" key="11">
    <source>
        <dbReference type="ARBA" id="ARBA00023268"/>
    </source>
</evidence>
<sequence length="298" mass="34301">MEYMRIEDQFPRLNNCAVTLGKFDGIHRGHRKLMDKILERKKETGVQAVVLAFVSDRKTVLTNSERRDFLEHMGADILLECPLTSDIRHMKADTFVRQVLAGSLKASYVAIGEDFRFGFERKGTPEFLKKSGVKYGFEVEILLKEMDGSRKISSTYIREELAKGNMEKVSSLLGFDYFVSGIVEHGRGMGRREFFPTANLIPLPEKLLPPNGVYITLSSFGQEIYPGITNVGYKPTVGENFIGVESYLFDCEKNLYGKNCTVEFRKFLRKEQRFSSYEALKEQIQKDIRMGEEYFRRD</sequence>
<dbReference type="InterPro" id="IPR015865">
    <property type="entry name" value="Riboflavin_kinase_bac/euk"/>
</dbReference>
<dbReference type="RefSeq" id="WP_257464516.1">
    <property type="nucleotide sequence ID" value="NZ_JANJZT010000010.1"/>
</dbReference>
<dbReference type="PIRSF" id="PIRSF004491">
    <property type="entry name" value="FAD_Synth"/>
    <property type="match status" value="1"/>
</dbReference>
<gene>
    <name evidence="16" type="ORF">ABID24_001695</name>
</gene>
<keyword evidence="17" id="KW-1185">Reference proteome</keyword>
<dbReference type="Pfam" id="PF01687">
    <property type="entry name" value="Flavokinase"/>
    <property type="match status" value="1"/>
</dbReference>
<evidence type="ECO:0000256" key="9">
    <source>
        <dbReference type="ARBA" id="ARBA00022827"/>
    </source>
</evidence>
<dbReference type="NCBIfam" id="TIGR00083">
    <property type="entry name" value="ribF"/>
    <property type="match status" value="1"/>
</dbReference>
<dbReference type="PANTHER" id="PTHR22749:SF6">
    <property type="entry name" value="RIBOFLAVIN KINASE"/>
    <property type="match status" value="1"/>
</dbReference>
<dbReference type="Pfam" id="PF06574">
    <property type="entry name" value="FAD_syn"/>
    <property type="match status" value="1"/>
</dbReference>
<dbReference type="InterPro" id="IPR023468">
    <property type="entry name" value="Riboflavin_kinase"/>
</dbReference>
<evidence type="ECO:0000256" key="4">
    <source>
        <dbReference type="ARBA" id="ARBA00022643"/>
    </source>
</evidence>
<feature type="domain" description="Riboflavin kinase" evidence="15">
    <location>
        <begin position="172"/>
        <end position="296"/>
    </location>
</feature>
<evidence type="ECO:0000256" key="1">
    <source>
        <dbReference type="ARBA" id="ARBA00004726"/>
    </source>
</evidence>
<evidence type="ECO:0000256" key="5">
    <source>
        <dbReference type="ARBA" id="ARBA00022679"/>
    </source>
</evidence>
<dbReference type="SUPFAM" id="SSF52374">
    <property type="entry name" value="Nucleotidylyl transferase"/>
    <property type="match status" value="1"/>
</dbReference>
<keyword evidence="6 14" id="KW-0548">Nucleotidyltransferase</keyword>
<dbReference type="InterPro" id="IPR015864">
    <property type="entry name" value="FAD_synthase"/>
</dbReference>
<keyword evidence="3 14" id="KW-0285">Flavoprotein</keyword>
<dbReference type="EC" id="2.7.1.26" evidence="14"/>
<keyword evidence="8 14" id="KW-0418">Kinase</keyword>
<comment type="catalytic activity">
    <reaction evidence="12 14">
        <text>riboflavin + ATP = FMN + ADP + H(+)</text>
        <dbReference type="Rhea" id="RHEA:14357"/>
        <dbReference type="ChEBI" id="CHEBI:15378"/>
        <dbReference type="ChEBI" id="CHEBI:30616"/>
        <dbReference type="ChEBI" id="CHEBI:57986"/>
        <dbReference type="ChEBI" id="CHEBI:58210"/>
        <dbReference type="ChEBI" id="CHEBI:456216"/>
        <dbReference type="EC" id="2.7.1.26"/>
    </reaction>
</comment>
<comment type="caution">
    <text evidence="16">The sequence shown here is derived from an EMBL/GenBank/DDBJ whole genome shotgun (WGS) entry which is preliminary data.</text>
</comment>
<reference evidence="16 17" key="1">
    <citation type="submission" date="2024-06" db="EMBL/GenBank/DDBJ databases">
        <title>Genomic Encyclopedia of Type Strains, Phase IV (KMG-IV): sequencing the most valuable type-strain genomes for metagenomic binning, comparative biology and taxonomic classification.</title>
        <authorList>
            <person name="Goeker M."/>
        </authorList>
    </citation>
    <scope>NUCLEOTIDE SEQUENCE [LARGE SCALE GENOMIC DNA]</scope>
    <source>
        <strain evidence="16 17">DSM 29492</strain>
    </source>
</reference>
<protein>
    <recommendedName>
        <fullName evidence="14">Riboflavin biosynthesis protein</fullName>
    </recommendedName>
    <domain>
        <recommendedName>
            <fullName evidence="14">Riboflavin kinase</fullName>
            <ecNumber evidence="14">2.7.1.26</ecNumber>
        </recommendedName>
        <alternativeName>
            <fullName evidence="14">Flavokinase</fullName>
        </alternativeName>
    </domain>
    <domain>
        <recommendedName>
            <fullName evidence="14">FMN adenylyltransferase</fullName>
            <ecNumber evidence="14">2.7.7.2</ecNumber>
        </recommendedName>
        <alternativeName>
            <fullName evidence="14">FAD pyrophosphorylase</fullName>
        </alternativeName>
        <alternativeName>
            <fullName evidence="14">FAD synthase</fullName>
        </alternativeName>
    </domain>
</protein>
<dbReference type="Gene3D" id="3.40.50.620">
    <property type="entry name" value="HUPs"/>
    <property type="match status" value="1"/>
</dbReference>
<keyword evidence="10 14" id="KW-0067">ATP-binding</keyword>
<comment type="pathway">
    <text evidence="2 14">Cofactor biosynthesis; FMN biosynthesis; FMN from riboflavin (ATP route): step 1/1.</text>
</comment>
<evidence type="ECO:0000313" key="16">
    <source>
        <dbReference type="EMBL" id="MET3750446.1"/>
    </source>
</evidence>
<dbReference type="EC" id="2.7.7.2" evidence="14"/>
<evidence type="ECO:0000256" key="13">
    <source>
        <dbReference type="ARBA" id="ARBA00049494"/>
    </source>
</evidence>
<keyword evidence="11" id="KW-0511">Multifunctional enzyme</keyword>
<dbReference type="CDD" id="cd02064">
    <property type="entry name" value="FAD_synthetase_N"/>
    <property type="match status" value="1"/>
</dbReference>
<dbReference type="GO" id="GO:0003919">
    <property type="term" value="F:FMN adenylyltransferase activity"/>
    <property type="evidence" value="ECO:0007669"/>
    <property type="project" value="UniProtKB-EC"/>
</dbReference>
<evidence type="ECO:0000256" key="14">
    <source>
        <dbReference type="PIRNR" id="PIRNR004491"/>
    </source>
</evidence>
<comment type="catalytic activity">
    <reaction evidence="13 14">
        <text>FMN + ATP + H(+) = FAD + diphosphate</text>
        <dbReference type="Rhea" id="RHEA:17237"/>
        <dbReference type="ChEBI" id="CHEBI:15378"/>
        <dbReference type="ChEBI" id="CHEBI:30616"/>
        <dbReference type="ChEBI" id="CHEBI:33019"/>
        <dbReference type="ChEBI" id="CHEBI:57692"/>
        <dbReference type="ChEBI" id="CHEBI:58210"/>
        <dbReference type="EC" id="2.7.7.2"/>
    </reaction>
</comment>
<dbReference type="InterPro" id="IPR023465">
    <property type="entry name" value="Riboflavin_kinase_dom_sf"/>
</dbReference>
<evidence type="ECO:0000256" key="12">
    <source>
        <dbReference type="ARBA" id="ARBA00047880"/>
    </source>
</evidence>
<dbReference type="InterPro" id="IPR002606">
    <property type="entry name" value="Riboflavin_kinase_bac"/>
</dbReference>
<dbReference type="EMBL" id="JBEPMJ010000010">
    <property type="protein sequence ID" value="MET3750446.1"/>
    <property type="molecule type" value="Genomic_DNA"/>
</dbReference>
<organism evidence="16 17">
    <name type="scientific">Blautia caecimuris</name>
    <dbReference type="NCBI Taxonomy" id="1796615"/>
    <lineage>
        <taxon>Bacteria</taxon>
        <taxon>Bacillati</taxon>
        <taxon>Bacillota</taxon>
        <taxon>Clostridia</taxon>
        <taxon>Lachnospirales</taxon>
        <taxon>Lachnospiraceae</taxon>
        <taxon>Blautia</taxon>
    </lineage>
</organism>
<dbReference type="SMART" id="SM00904">
    <property type="entry name" value="Flavokinase"/>
    <property type="match status" value="1"/>
</dbReference>
<evidence type="ECO:0000259" key="15">
    <source>
        <dbReference type="SMART" id="SM00904"/>
    </source>
</evidence>
<name>A0ABV2M227_9FIRM</name>
<evidence type="ECO:0000256" key="8">
    <source>
        <dbReference type="ARBA" id="ARBA00022777"/>
    </source>
</evidence>
<evidence type="ECO:0000256" key="3">
    <source>
        <dbReference type="ARBA" id="ARBA00022630"/>
    </source>
</evidence>
<dbReference type="Proteomes" id="UP001549106">
    <property type="component" value="Unassembled WGS sequence"/>
</dbReference>
<proteinExistence type="inferred from homology"/>
<keyword evidence="4 14" id="KW-0288">FMN</keyword>
<dbReference type="NCBIfam" id="NF004162">
    <property type="entry name" value="PRK05627.1-5"/>
    <property type="match status" value="1"/>
</dbReference>
<keyword evidence="7 14" id="KW-0547">Nucleotide-binding</keyword>
<comment type="similarity">
    <text evidence="14">Belongs to the ribF family.</text>
</comment>
<evidence type="ECO:0000256" key="7">
    <source>
        <dbReference type="ARBA" id="ARBA00022741"/>
    </source>
</evidence>
<evidence type="ECO:0000256" key="2">
    <source>
        <dbReference type="ARBA" id="ARBA00005201"/>
    </source>
</evidence>
<dbReference type="Gene3D" id="2.40.30.30">
    <property type="entry name" value="Riboflavin kinase-like"/>
    <property type="match status" value="1"/>
</dbReference>
<evidence type="ECO:0000256" key="6">
    <source>
        <dbReference type="ARBA" id="ARBA00022695"/>
    </source>
</evidence>
<evidence type="ECO:0000256" key="10">
    <source>
        <dbReference type="ARBA" id="ARBA00022840"/>
    </source>
</evidence>
<dbReference type="SUPFAM" id="SSF82114">
    <property type="entry name" value="Riboflavin kinase-like"/>
    <property type="match status" value="1"/>
</dbReference>
<comment type="pathway">
    <text evidence="1 14">Cofactor biosynthesis; FAD biosynthesis; FAD from FMN: step 1/1.</text>
</comment>